<comment type="caution">
    <text evidence="4">The sequence shown here is derived from an EMBL/GenBank/DDBJ whole genome shotgun (WGS) entry which is preliminary data.</text>
</comment>
<evidence type="ECO:0000313" key="4">
    <source>
        <dbReference type="EMBL" id="KAH0880255.1"/>
    </source>
</evidence>
<evidence type="ECO:0000256" key="2">
    <source>
        <dbReference type="ARBA" id="ARBA00005907"/>
    </source>
</evidence>
<dbReference type="EMBL" id="JAGKQM010000015">
    <property type="protein sequence ID" value="KAH0880255.1"/>
    <property type="molecule type" value="Genomic_DNA"/>
</dbReference>
<evidence type="ECO:0000256" key="3">
    <source>
        <dbReference type="ARBA" id="ARBA00023242"/>
    </source>
</evidence>
<name>A0ABQ7ZJN4_BRANA</name>
<dbReference type="InterPro" id="IPR005343">
    <property type="entry name" value="Noc2"/>
</dbReference>
<dbReference type="Proteomes" id="UP000824890">
    <property type="component" value="Unassembled WGS sequence"/>
</dbReference>
<comment type="subcellular location">
    <subcellularLocation>
        <location evidence="1">Nucleus</location>
    </subcellularLocation>
</comment>
<dbReference type="PANTHER" id="PTHR12687:SF8">
    <property type="entry name" value="PROTEIN REBELOTE"/>
    <property type="match status" value="1"/>
</dbReference>
<keyword evidence="5" id="KW-1185">Reference proteome</keyword>
<dbReference type="PANTHER" id="PTHR12687">
    <property type="entry name" value="NUCLEOLAR COMPLEX 2 AND RAD4-RELATED"/>
    <property type="match status" value="1"/>
</dbReference>
<accession>A0ABQ7ZJN4</accession>
<evidence type="ECO:0000256" key="1">
    <source>
        <dbReference type="ARBA" id="ARBA00004123"/>
    </source>
</evidence>
<gene>
    <name evidence="4" type="ORF">HID58_067649</name>
</gene>
<reference evidence="4 5" key="1">
    <citation type="submission" date="2021-05" db="EMBL/GenBank/DDBJ databases">
        <title>Genome Assembly of Synthetic Allotetraploid Brassica napus Reveals Homoeologous Exchanges between Subgenomes.</title>
        <authorList>
            <person name="Davis J.T."/>
        </authorList>
    </citation>
    <scope>NUCLEOTIDE SEQUENCE [LARGE SCALE GENOMIC DNA]</scope>
    <source>
        <strain evidence="5">cv. Da-Ae</strain>
        <tissue evidence="4">Seedling</tissue>
    </source>
</reference>
<proteinExistence type="inferred from homology"/>
<dbReference type="Pfam" id="PF03715">
    <property type="entry name" value="Noc2"/>
    <property type="match status" value="1"/>
</dbReference>
<protein>
    <submittedName>
        <fullName evidence="4">Uncharacterized protein</fullName>
    </submittedName>
</protein>
<comment type="similarity">
    <text evidence="2">Belongs to the NOC2 family.</text>
</comment>
<evidence type="ECO:0000313" key="5">
    <source>
        <dbReference type="Proteomes" id="UP000824890"/>
    </source>
</evidence>
<organism evidence="4 5">
    <name type="scientific">Brassica napus</name>
    <name type="common">Rape</name>
    <dbReference type="NCBI Taxonomy" id="3708"/>
    <lineage>
        <taxon>Eukaryota</taxon>
        <taxon>Viridiplantae</taxon>
        <taxon>Streptophyta</taxon>
        <taxon>Embryophyta</taxon>
        <taxon>Tracheophyta</taxon>
        <taxon>Spermatophyta</taxon>
        <taxon>Magnoliopsida</taxon>
        <taxon>eudicotyledons</taxon>
        <taxon>Gunneridae</taxon>
        <taxon>Pentapetalae</taxon>
        <taxon>rosids</taxon>
        <taxon>malvids</taxon>
        <taxon>Brassicales</taxon>
        <taxon>Brassicaceae</taxon>
        <taxon>Brassiceae</taxon>
        <taxon>Brassica</taxon>
    </lineage>
</organism>
<sequence>MEESAVGDNAVNQLQKSVNSNLEATIAVNVSFENKEAAEKIHQLYTIIRDCDLQSHTIIQVINGIATLLSGPRYMLLRIKCIRWFNLSRASGIFILLASLVLDILEYKSINDSEKQVKQLGAVSTIKLPKNWLKSQNFQEQCIFSVIEHLAGHFAQWSFHMSFPELAIIPIMRLNKFGERITLEGLKLVVKRFIKQGGLNIEFFLLNIEFVRLSKHHRQRSWNKKEVRQV</sequence>
<keyword evidence="3" id="KW-0539">Nucleus</keyword>